<evidence type="ECO:0000313" key="1">
    <source>
        <dbReference type="EMBL" id="CAH1535406.1"/>
    </source>
</evidence>
<accession>A0AAU9Q8Z5</accession>
<protein>
    <submittedName>
        <fullName evidence="1">Coenzyme F390 synthetase-like protein</fullName>
    </submittedName>
</protein>
<organism evidence="1 2">
    <name type="scientific">Vibrio owensii</name>
    <dbReference type="NCBI Taxonomy" id="696485"/>
    <lineage>
        <taxon>Bacteria</taxon>
        <taxon>Pseudomonadati</taxon>
        <taxon>Pseudomonadota</taxon>
        <taxon>Gammaproteobacteria</taxon>
        <taxon>Vibrionales</taxon>
        <taxon>Vibrionaceae</taxon>
        <taxon>Vibrio</taxon>
    </lineage>
</organism>
<sequence length="442" mass="50912">MEKLYHALPSFVQDYALSCKGYLINKSRYNQDFYSALDELENNNFSHFSDLEKYKEEKFQDLLSKIAENKLSLARFQHLYGRIDSFSSLKDVDNLPITKKSDIQSALLKFPAESATKDYIHHTSGTTGSGLIYPVSPISDAYQWAVWWRYRKIHNIDFDTVCGYFGGRSIVSPNERKRFHRYNFASKQIMFSAYHLNKSNLDSYVSGIKSYGVSWLHGYPSFLTDFASLCLDNDIDLTGFINIVTIGAESLLPHQKFIINKAFGCPVVQHYGLSESVANISENIDGDLVVDDDFSHVSFLKNDLEQFRIVGTNLYNSATPFLNYYTGDLVTSYEVRDDKRVVKDIDGRKEDSLLLNDGSKIGRLDHIFKDIYQVREVQFIQKRRGEVDLNIVKSSLYTSEVEELILHECNRRFNGRIKINLKYLEHIPKTKSGKLRFVISKV</sequence>
<dbReference type="PANTHER" id="PTHR36932:SF1">
    <property type="entry name" value="CAPSULAR POLYSACCHARIDE BIOSYNTHESIS PROTEIN"/>
    <property type="match status" value="1"/>
</dbReference>
<dbReference type="PANTHER" id="PTHR36932">
    <property type="entry name" value="CAPSULAR POLYSACCHARIDE BIOSYNTHESIS PROTEIN"/>
    <property type="match status" value="1"/>
</dbReference>
<name>A0AAU9Q8Z5_9VIBR</name>
<reference evidence="1" key="1">
    <citation type="submission" date="2022-01" db="EMBL/GenBank/DDBJ databases">
        <authorList>
            <person name="Lagorce A."/>
        </authorList>
    </citation>
    <scope>NUCLEOTIDE SEQUENCE</scope>
    <source>
        <strain evidence="1">Th15_F1_D04</strain>
    </source>
</reference>
<comment type="caution">
    <text evidence="1">The sequence shown here is derived from an EMBL/GenBank/DDBJ whole genome shotgun (WGS) entry which is preliminary data.</text>
</comment>
<dbReference type="Proteomes" id="UP001295420">
    <property type="component" value="Unassembled WGS sequence"/>
</dbReference>
<dbReference type="AlphaFoldDB" id="A0AAU9Q8Z5"/>
<gene>
    <name evidence="1" type="ORF">THF1D04_40178</name>
</gene>
<dbReference type="InterPro" id="IPR053158">
    <property type="entry name" value="CapK_Type1_Caps_Biosynth"/>
</dbReference>
<evidence type="ECO:0000313" key="2">
    <source>
        <dbReference type="Proteomes" id="UP001295420"/>
    </source>
</evidence>
<proteinExistence type="predicted"/>
<dbReference type="InterPro" id="IPR042099">
    <property type="entry name" value="ANL_N_sf"/>
</dbReference>
<dbReference type="Gene3D" id="3.40.50.12780">
    <property type="entry name" value="N-terminal domain of ligase-like"/>
    <property type="match status" value="1"/>
</dbReference>
<dbReference type="EMBL" id="CAKMTQ010000034">
    <property type="protein sequence ID" value="CAH1535406.1"/>
    <property type="molecule type" value="Genomic_DNA"/>
</dbReference>
<dbReference type="RefSeq" id="WP_409931605.1">
    <property type="nucleotide sequence ID" value="NZ_CAKMTQ010000034.1"/>
</dbReference>
<dbReference type="SUPFAM" id="SSF56801">
    <property type="entry name" value="Acetyl-CoA synthetase-like"/>
    <property type="match status" value="1"/>
</dbReference>